<dbReference type="InterPro" id="IPR050245">
    <property type="entry name" value="PrsA_foldase"/>
</dbReference>
<evidence type="ECO:0000256" key="7">
    <source>
        <dbReference type="ARBA" id="ARBA00023136"/>
    </source>
</evidence>
<comment type="function">
    <text evidence="11">Plays a major role in protein secretion by helping the post-translocational extracellular folding of several secreted proteins.</text>
</comment>
<keyword evidence="15" id="KW-1185">Reference proteome</keyword>
<proteinExistence type="inferred from homology"/>
<keyword evidence="8 11" id="KW-0564">Palmitate</keyword>
<feature type="chain" id="PRO_5039636107" description="Foldase protein PrsA" evidence="12">
    <location>
        <begin position="19"/>
        <end position="284"/>
    </location>
</feature>
<dbReference type="InterPro" id="IPR027304">
    <property type="entry name" value="Trigger_fact/SurA_dom_sf"/>
</dbReference>
<gene>
    <name evidence="11" type="primary">prsA</name>
    <name evidence="14" type="ORF">IRY55_07750</name>
</gene>
<dbReference type="PROSITE" id="PS50198">
    <property type="entry name" value="PPIC_PPIASE_2"/>
    <property type="match status" value="1"/>
</dbReference>
<dbReference type="InterPro" id="IPR000297">
    <property type="entry name" value="PPIase_PpiC"/>
</dbReference>
<dbReference type="PANTHER" id="PTHR47245:SF1">
    <property type="entry name" value="FOLDASE PROTEIN PRSA"/>
    <property type="match status" value="1"/>
</dbReference>
<sequence length="284" mass="31681">MKKFVLAGVLSASLAVLAACGGSGDAESKVIATTAYGDITEHDLYEEMKNAVGLQAFQEIVLNKALSEKFPVTDEEVEEAVKAQKEMMGDMFEMSLANEGLTEETFKQQMKPQLMKQKFLASVEVDEKSVDEAVERAKKEIHARHILVEDEKTAKDLIKQIEDGADFEKLSKEHSTEPQASETGGDLGWVQQGMMVPPFENALYSMKKGEVSKEPVKSNFGYHIIEVLDIRDTEEPKPEEEIRAKAKETLANIQTEERLAELIKEAKIDTKDDAFKDAFKGMNE</sequence>
<evidence type="ECO:0000256" key="11">
    <source>
        <dbReference type="HAMAP-Rule" id="MF_01145"/>
    </source>
</evidence>
<comment type="caution">
    <text evidence="14">The sequence shown here is derived from an EMBL/GenBank/DDBJ whole genome shotgun (WGS) entry which is preliminary data.</text>
</comment>
<feature type="domain" description="PpiC" evidence="13">
    <location>
        <begin position="138"/>
        <end position="229"/>
    </location>
</feature>
<evidence type="ECO:0000313" key="14">
    <source>
        <dbReference type="EMBL" id="MBF4501252.1"/>
    </source>
</evidence>
<dbReference type="Gene3D" id="1.10.4030.10">
    <property type="entry name" value="Porin chaperone SurA, peptide-binding domain"/>
    <property type="match status" value="1"/>
</dbReference>
<evidence type="ECO:0000256" key="12">
    <source>
        <dbReference type="SAM" id="SignalP"/>
    </source>
</evidence>
<keyword evidence="4 11" id="KW-1003">Cell membrane</keyword>
<feature type="signal peptide" evidence="12">
    <location>
        <begin position="1"/>
        <end position="18"/>
    </location>
</feature>
<keyword evidence="6 11" id="KW-0697">Rotamase</keyword>
<dbReference type="GO" id="GO:0006457">
    <property type="term" value="P:protein folding"/>
    <property type="evidence" value="ECO:0007669"/>
    <property type="project" value="UniProtKB-UniRule"/>
</dbReference>
<dbReference type="Proteomes" id="UP000622653">
    <property type="component" value="Unassembled WGS sequence"/>
</dbReference>
<evidence type="ECO:0000256" key="9">
    <source>
        <dbReference type="ARBA" id="ARBA00023235"/>
    </source>
</evidence>
<accession>A0A8J7G4T6</accession>
<dbReference type="PROSITE" id="PS51257">
    <property type="entry name" value="PROKAR_LIPOPROTEIN"/>
    <property type="match status" value="1"/>
</dbReference>
<protein>
    <recommendedName>
        <fullName evidence="11">Foldase protein PrsA</fullName>
        <ecNumber evidence="11">5.2.1.8</ecNumber>
    </recommendedName>
</protein>
<keyword evidence="7 11" id="KW-0472">Membrane</keyword>
<dbReference type="InterPro" id="IPR046357">
    <property type="entry name" value="PPIase_dom_sf"/>
</dbReference>
<organism evidence="14 15">
    <name type="scientific">Savagea serpentis</name>
    <dbReference type="NCBI Taxonomy" id="2785297"/>
    <lineage>
        <taxon>Bacteria</taxon>
        <taxon>Bacillati</taxon>
        <taxon>Bacillota</taxon>
        <taxon>Bacilli</taxon>
        <taxon>Bacillales</taxon>
        <taxon>Caryophanaceae</taxon>
        <taxon>Savagea</taxon>
    </lineage>
</organism>
<reference evidence="14" key="1">
    <citation type="submission" date="2020-11" db="EMBL/GenBank/DDBJ databases">
        <title>Multidrug resistant novel bacterium Savagea serpentis sp. nov., isolated from the scats of a vine snake (Ahaetulla nasuta).</title>
        <authorList>
            <person name="Venkata Ramana V."/>
            <person name="Vikas Patil S."/>
            <person name="Yogita Lugani V."/>
        </authorList>
    </citation>
    <scope>NUCLEOTIDE SEQUENCE</scope>
    <source>
        <strain evidence="14">SN6</strain>
    </source>
</reference>
<evidence type="ECO:0000256" key="1">
    <source>
        <dbReference type="ARBA" id="ARBA00000971"/>
    </source>
</evidence>
<evidence type="ECO:0000256" key="6">
    <source>
        <dbReference type="ARBA" id="ARBA00023110"/>
    </source>
</evidence>
<dbReference type="HAMAP" id="MF_01145">
    <property type="entry name" value="Foldase_PrsA"/>
    <property type="match status" value="1"/>
</dbReference>
<keyword evidence="9 11" id="KW-0413">Isomerase</keyword>
<dbReference type="InterPro" id="IPR023059">
    <property type="entry name" value="Foldase_PrsA"/>
</dbReference>
<dbReference type="Gene3D" id="3.10.50.40">
    <property type="match status" value="1"/>
</dbReference>
<comment type="catalytic activity">
    <reaction evidence="1 11">
        <text>[protein]-peptidylproline (omega=180) = [protein]-peptidylproline (omega=0)</text>
        <dbReference type="Rhea" id="RHEA:16237"/>
        <dbReference type="Rhea" id="RHEA-COMP:10747"/>
        <dbReference type="Rhea" id="RHEA-COMP:10748"/>
        <dbReference type="ChEBI" id="CHEBI:83833"/>
        <dbReference type="ChEBI" id="CHEBI:83834"/>
        <dbReference type="EC" id="5.2.1.8"/>
    </reaction>
</comment>
<dbReference type="GO" id="GO:0003755">
    <property type="term" value="F:peptidyl-prolyl cis-trans isomerase activity"/>
    <property type="evidence" value="ECO:0007669"/>
    <property type="project" value="UniProtKB-UniRule"/>
</dbReference>
<comment type="subcellular location">
    <subcellularLocation>
        <location evidence="2 11">Cell membrane</location>
        <topology evidence="2 11">Lipid-anchor</topology>
    </subcellularLocation>
</comment>
<evidence type="ECO:0000313" key="15">
    <source>
        <dbReference type="Proteomes" id="UP000622653"/>
    </source>
</evidence>
<evidence type="ECO:0000256" key="5">
    <source>
        <dbReference type="ARBA" id="ARBA00022729"/>
    </source>
</evidence>
<keyword evidence="10 11" id="KW-0449">Lipoprotein</keyword>
<evidence type="ECO:0000256" key="10">
    <source>
        <dbReference type="ARBA" id="ARBA00023288"/>
    </source>
</evidence>
<evidence type="ECO:0000256" key="3">
    <source>
        <dbReference type="ARBA" id="ARBA00006071"/>
    </source>
</evidence>
<keyword evidence="5 11" id="KW-0732">Signal</keyword>
<dbReference type="AlphaFoldDB" id="A0A8J7G4T6"/>
<dbReference type="SUPFAM" id="SSF109998">
    <property type="entry name" value="Triger factor/SurA peptide-binding domain-like"/>
    <property type="match status" value="1"/>
</dbReference>
<evidence type="ECO:0000259" key="13">
    <source>
        <dbReference type="PROSITE" id="PS50198"/>
    </source>
</evidence>
<evidence type="ECO:0000256" key="4">
    <source>
        <dbReference type="ARBA" id="ARBA00022475"/>
    </source>
</evidence>
<dbReference type="PANTHER" id="PTHR47245">
    <property type="entry name" value="PEPTIDYLPROLYL ISOMERASE"/>
    <property type="match status" value="1"/>
</dbReference>
<name>A0A8J7G4T6_9BACL</name>
<dbReference type="Pfam" id="PF13616">
    <property type="entry name" value="Rotamase_3"/>
    <property type="match status" value="1"/>
</dbReference>
<dbReference type="EC" id="5.2.1.8" evidence="11"/>
<dbReference type="SUPFAM" id="SSF54534">
    <property type="entry name" value="FKBP-like"/>
    <property type="match status" value="1"/>
</dbReference>
<evidence type="ECO:0000256" key="8">
    <source>
        <dbReference type="ARBA" id="ARBA00023139"/>
    </source>
</evidence>
<dbReference type="EMBL" id="JADKPV010000003">
    <property type="protein sequence ID" value="MBF4501252.1"/>
    <property type="molecule type" value="Genomic_DNA"/>
</dbReference>
<dbReference type="RefSeq" id="WP_194562739.1">
    <property type="nucleotide sequence ID" value="NZ_JADKPV010000003.1"/>
</dbReference>
<comment type="similarity">
    <text evidence="3 11">Belongs to the PrsA family.</text>
</comment>
<dbReference type="GO" id="GO:0005886">
    <property type="term" value="C:plasma membrane"/>
    <property type="evidence" value="ECO:0007669"/>
    <property type="project" value="UniProtKB-SubCell"/>
</dbReference>
<evidence type="ECO:0000256" key="2">
    <source>
        <dbReference type="ARBA" id="ARBA00004193"/>
    </source>
</evidence>